<name>A0A2H1VVI3_SPOFR</name>
<sequence length="222" mass="24630">MLLPSRQHTVAAPNVVYEQKVSVHRPVSYASHATDLSLSCIETHTTASTDPHRTDRVIGNAYMQCVPMTSYGMRTMRACGRLEDPTTRRGDRAWRAFCPTVVRWDFHLMPSPTLGEARGSLGNRELVREIIGPPVISLTERERYFTLVYCEAVVSLRSSRPIRVEATSQTGSGIRNTRGVTSALPAFWGCELGVIGPPVTSLNETQRKHCFTSVFCEAVCDS</sequence>
<dbReference type="AlphaFoldDB" id="A0A2H1VVI3"/>
<reference evidence="1" key="1">
    <citation type="submission" date="2016-07" db="EMBL/GenBank/DDBJ databases">
        <authorList>
            <person name="Bretaudeau A."/>
        </authorList>
    </citation>
    <scope>NUCLEOTIDE SEQUENCE</scope>
    <source>
        <strain evidence="1">Rice</strain>
        <tissue evidence="1">Whole body</tissue>
    </source>
</reference>
<protein>
    <submittedName>
        <fullName evidence="1">SFRICE_005515</fullName>
    </submittedName>
</protein>
<dbReference type="EMBL" id="ODYU01004654">
    <property type="protein sequence ID" value="SOQ44766.1"/>
    <property type="molecule type" value="Genomic_DNA"/>
</dbReference>
<accession>A0A2H1VVI3</accession>
<proteinExistence type="predicted"/>
<gene>
    <name evidence="1" type="ORF">SFRICE_005515</name>
</gene>
<evidence type="ECO:0000313" key="1">
    <source>
        <dbReference type="EMBL" id="SOQ44766.1"/>
    </source>
</evidence>
<organism evidence="1">
    <name type="scientific">Spodoptera frugiperda</name>
    <name type="common">Fall armyworm</name>
    <dbReference type="NCBI Taxonomy" id="7108"/>
    <lineage>
        <taxon>Eukaryota</taxon>
        <taxon>Metazoa</taxon>
        <taxon>Ecdysozoa</taxon>
        <taxon>Arthropoda</taxon>
        <taxon>Hexapoda</taxon>
        <taxon>Insecta</taxon>
        <taxon>Pterygota</taxon>
        <taxon>Neoptera</taxon>
        <taxon>Endopterygota</taxon>
        <taxon>Lepidoptera</taxon>
        <taxon>Glossata</taxon>
        <taxon>Ditrysia</taxon>
        <taxon>Noctuoidea</taxon>
        <taxon>Noctuidae</taxon>
        <taxon>Amphipyrinae</taxon>
        <taxon>Spodoptera</taxon>
    </lineage>
</organism>